<feature type="domain" description="Cathepsin propeptide inhibitor" evidence="9">
    <location>
        <begin position="319"/>
        <end position="379"/>
    </location>
</feature>
<keyword evidence="3" id="KW-0378">Hydrolase</keyword>
<evidence type="ECO:0000256" key="4">
    <source>
        <dbReference type="ARBA" id="ARBA00022807"/>
    </source>
</evidence>
<dbReference type="PROSITE" id="PS00640">
    <property type="entry name" value="THIOL_PROTEASE_ASN"/>
    <property type="match status" value="1"/>
</dbReference>
<keyword evidence="7" id="KW-0732">Signal</keyword>
<evidence type="ECO:0000313" key="10">
    <source>
        <dbReference type="EMBL" id="THD23813.1"/>
    </source>
</evidence>
<dbReference type="SUPFAM" id="SSF54001">
    <property type="entry name" value="Cysteine proteinases"/>
    <property type="match status" value="2"/>
</dbReference>
<feature type="domain" description="Peptidase C1A papain C-terminal" evidence="8">
    <location>
        <begin position="134"/>
        <end position="405"/>
    </location>
</feature>
<dbReference type="InterPro" id="IPR013128">
    <property type="entry name" value="Peptidase_C1A"/>
</dbReference>
<dbReference type="FunFam" id="3.90.70.10:FF:000332">
    <property type="entry name" value="Cathepsin L1"/>
    <property type="match status" value="1"/>
</dbReference>
<dbReference type="Pfam" id="PF08246">
    <property type="entry name" value="Inhibitor_I29"/>
    <property type="match status" value="2"/>
</dbReference>
<keyword evidence="6" id="KW-1015">Disulfide bond</keyword>
<evidence type="ECO:0000256" key="1">
    <source>
        <dbReference type="ARBA" id="ARBA00008455"/>
    </source>
</evidence>
<evidence type="ECO:0000256" key="6">
    <source>
        <dbReference type="ARBA" id="ARBA00023157"/>
    </source>
</evidence>
<feature type="signal peptide" evidence="7">
    <location>
        <begin position="1"/>
        <end position="28"/>
    </location>
</feature>
<proteinExistence type="inferred from homology"/>
<dbReference type="PANTHER" id="PTHR12411">
    <property type="entry name" value="CYSTEINE PROTEASE FAMILY C1-RELATED"/>
    <property type="match status" value="1"/>
</dbReference>
<dbReference type="SMART" id="SM00848">
    <property type="entry name" value="Inhibitor_I29"/>
    <property type="match status" value="2"/>
</dbReference>
<dbReference type="InterPro" id="IPR038765">
    <property type="entry name" value="Papain-like_cys_pep_sf"/>
</dbReference>
<comment type="caution">
    <text evidence="10">The sequence shown here is derived from an EMBL/GenBank/DDBJ whole genome shotgun (WGS) entry which is preliminary data.</text>
</comment>
<keyword evidence="11" id="KW-1185">Reference proteome</keyword>
<dbReference type="Proteomes" id="UP000230066">
    <property type="component" value="Unassembled WGS sequence"/>
</dbReference>
<evidence type="ECO:0000256" key="2">
    <source>
        <dbReference type="ARBA" id="ARBA00022670"/>
    </source>
</evidence>
<evidence type="ECO:0000313" key="11">
    <source>
        <dbReference type="Proteomes" id="UP000230066"/>
    </source>
</evidence>
<feature type="chain" id="PRO_5020028835" evidence="7">
    <location>
        <begin position="29"/>
        <end position="627"/>
    </location>
</feature>
<evidence type="ECO:0000256" key="5">
    <source>
        <dbReference type="ARBA" id="ARBA00023145"/>
    </source>
</evidence>
<keyword evidence="4" id="KW-0788">Thiol protease</keyword>
<dbReference type="FunFam" id="3.90.70.10:FF:000006">
    <property type="entry name" value="Cathepsin S"/>
    <property type="match status" value="1"/>
</dbReference>
<dbReference type="InterPro" id="IPR039417">
    <property type="entry name" value="Peptidase_C1A_papain-like"/>
</dbReference>
<evidence type="ECO:0000256" key="7">
    <source>
        <dbReference type="SAM" id="SignalP"/>
    </source>
</evidence>
<feature type="domain" description="Peptidase C1A papain C-terminal" evidence="8">
    <location>
        <begin position="413"/>
        <end position="625"/>
    </location>
</feature>
<sequence>MTMMLMNPGISLSVVLVTLGMIIGTTNAVELDQVMIDEQWSHWKRVHNKQYTSDEEHDRRRGHWIQNLLTVMQHNVNHDLGLVTYSMGLNVFSDLSGNEFRDRYVNGYRSDLLNTGGDKSGLAIPFNMSETGNIPESVDWRDHGLVVEVKNQGQCGSCWAFSTTGALEGQYAKKYGKQMEFSEQQLVDCTRRYGNHGCHGGSFEKAFEYLETYGLEPEAVYPYEAHDERCKYDGRKATVTVKSYSTLRSGNEQMLKAMVASHGPVSVAVDAHQFQQYRNSRMMLMNPGISLSVVLVTLGMIIGTTNAVELDQVMIDEQWSHWKRVHNKQYTSDEEHDRRRGHWIQNLLTVMQHNVNHDLGLVTYSMGLNVFSDLSGNEFRDRYVNGYRSDLLNTGGDKSGLAIPFNMSETGNVPDWLDWRDHGLVVEVKNQGQCGSCWAFSTTGALEGQYAKKYGKQMEFSEQQLVDCTRLYGNHGCHGGSFKKAFEYLEKYGLEPEAVYPYEAHDERCKYDGRKSTVTVKSYLSSHSRNEEMLKSMVAIHGPVSVAVDARGFQNYRGGIYQSDSCSSSQLNHAVLVVGYGSVIGVHYWIIKNSWGSGWGEKGYMRLARDRGNMCGVATDASVPEIN</sequence>
<dbReference type="PROSITE" id="PS00139">
    <property type="entry name" value="THIOL_PROTEASE_CYS"/>
    <property type="match status" value="2"/>
</dbReference>
<comment type="similarity">
    <text evidence="1">Belongs to the peptidase C1 family.</text>
</comment>
<dbReference type="GO" id="GO:0008234">
    <property type="term" value="F:cysteine-type peptidase activity"/>
    <property type="evidence" value="ECO:0007669"/>
    <property type="project" value="UniProtKB-KW"/>
</dbReference>
<dbReference type="SMART" id="SM00645">
    <property type="entry name" value="Pept_C1"/>
    <property type="match status" value="2"/>
</dbReference>
<dbReference type="Pfam" id="PF00112">
    <property type="entry name" value="Peptidase_C1"/>
    <property type="match status" value="2"/>
</dbReference>
<keyword evidence="2" id="KW-0645">Protease</keyword>
<organism evidence="10 11">
    <name type="scientific">Fasciola hepatica</name>
    <name type="common">Liver fluke</name>
    <dbReference type="NCBI Taxonomy" id="6192"/>
    <lineage>
        <taxon>Eukaryota</taxon>
        <taxon>Metazoa</taxon>
        <taxon>Spiralia</taxon>
        <taxon>Lophotrochozoa</taxon>
        <taxon>Platyhelminthes</taxon>
        <taxon>Trematoda</taxon>
        <taxon>Digenea</taxon>
        <taxon>Plagiorchiida</taxon>
        <taxon>Echinostomata</taxon>
        <taxon>Echinostomatoidea</taxon>
        <taxon>Fasciolidae</taxon>
        <taxon>Fasciola</taxon>
    </lineage>
</organism>
<gene>
    <name evidence="10" type="ORF">D915_005388</name>
</gene>
<dbReference type="EMBL" id="JXXN02001933">
    <property type="protein sequence ID" value="THD23813.1"/>
    <property type="molecule type" value="Genomic_DNA"/>
</dbReference>
<evidence type="ECO:0000259" key="9">
    <source>
        <dbReference type="SMART" id="SM00848"/>
    </source>
</evidence>
<keyword evidence="5" id="KW-0865">Zymogen</keyword>
<dbReference type="AlphaFoldDB" id="A0A4E0R7V4"/>
<name>A0A4E0R7V4_FASHE</name>
<dbReference type="GO" id="GO:0006508">
    <property type="term" value="P:proteolysis"/>
    <property type="evidence" value="ECO:0007669"/>
    <property type="project" value="UniProtKB-KW"/>
</dbReference>
<dbReference type="InterPro" id="IPR013201">
    <property type="entry name" value="Prot_inhib_I29"/>
</dbReference>
<dbReference type="InterPro" id="IPR000169">
    <property type="entry name" value="Pept_cys_AS"/>
</dbReference>
<reference evidence="10" key="1">
    <citation type="submission" date="2019-03" db="EMBL/GenBank/DDBJ databases">
        <title>Improved annotation for the trematode Fasciola hepatica.</title>
        <authorList>
            <person name="Choi Y.-J."/>
            <person name="Martin J."/>
            <person name="Mitreva M."/>
        </authorList>
    </citation>
    <scope>NUCLEOTIDE SEQUENCE [LARGE SCALE GENOMIC DNA]</scope>
</reference>
<dbReference type="InterPro" id="IPR025661">
    <property type="entry name" value="Pept_asp_AS"/>
</dbReference>
<dbReference type="InterPro" id="IPR025660">
    <property type="entry name" value="Pept_his_AS"/>
</dbReference>
<accession>A0A4E0R7V4</accession>
<feature type="domain" description="Cathepsin propeptide inhibitor" evidence="9">
    <location>
        <begin position="40"/>
        <end position="100"/>
    </location>
</feature>
<dbReference type="CDD" id="cd02248">
    <property type="entry name" value="Peptidase_C1A"/>
    <property type="match status" value="2"/>
</dbReference>
<dbReference type="InterPro" id="IPR000668">
    <property type="entry name" value="Peptidase_C1A_C"/>
</dbReference>
<evidence type="ECO:0000256" key="3">
    <source>
        <dbReference type="ARBA" id="ARBA00022801"/>
    </source>
</evidence>
<dbReference type="PRINTS" id="PR00705">
    <property type="entry name" value="PAPAIN"/>
</dbReference>
<evidence type="ECO:0000259" key="8">
    <source>
        <dbReference type="SMART" id="SM00645"/>
    </source>
</evidence>
<dbReference type="Gene3D" id="3.90.70.10">
    <property type="entry name" value="Cysteine proteinases"/>
    <property type="match status" value="2"/>
</dbReference>
<dbReference type="PROSITE" id="PS00639">
    <property type="entry name" value="THIOL_PROTEASE_HIS"/>
    <property type="match status" value="1"/>
</dbReference>
<protein>
    <submittedName>
        <fullName evidence="10">Cathepsin L</fullName>
    </submittedName>
</protein>